<dbReference type="PANTHER" id="PTHR46980">
    <property type="entry name" value="TRICALBIN-1-RELATED"/>
    <property type="match status" value="1"/>
</dbReference>
<evidence type="ECO:0000256" key="2">
    <source>
        <dbReference type="ARBA" id="ARBA00022448"/>
    </source>
</evidence>
<dbReference type="EMBL" id="SBIQ01000165">
    <property type="protein sequence ID" value="KAF7682875.1"/>
    <property type="molecule type" value="Genomic_DNA"/>
</dbReference>
<evidence type="ECO:0000256" key="6">
    <source>
        <dbReference type="SAM" id="MobiDB-lite"/>
    </source>
</evidence>
<name>A0ABQ7HXL2_9MICR</name>
<protein>
    <recommendedName>
        <fullName evidence="12">C2 domain-containing protein</fullName>
    </recommendedName>
</protein>
<dbReference type="Pfam" id="PF25669">
    <property type="entry name" value="SMP_MUG190-like"/>
    <property type="match status" value="1"/>
</dbReference>
<dbReference type="Gene3D" id="2.60.40.150">
    <property type="entry name" value="C2 domain"/>
    <property type="match status" value="2"/>
</dbReference>
<feature type="domain" description="SMP-LTD" evidence="9">
    <location>
        <begin position="159"/>
        <end position="366"/>
    </location>
</feature>
<evidence type="ECO:0000259" key="8">
    <source>
        <dbReference type="PROSITE" id="PS50004"/>
    </source>
</evidence>
<dbReference type="InterPro" id="IPR031468">
    <property type="entry name" value="SMP_LBD"/>
</dbReference>
<evidence type="ECO:0000256" key="4">
    <source>
        <dbReference type="ARBA" id="ARBA00023121"/>
    </source>
</evidence>
<sequence length="1016" mass="115993">MDEINEKTKSSDEVMETNETSIKNREKLIKNSIFENDSRPFSQPLTSLNLPRAEEGPSQPIQTISSDSDGIYEASKKEFENALSLEEPRGIFQYFKIPGIVVIMVVMGYLIGRFHLSISYLFILVYAFHYLFVRHVHKYKRSLRNEIFKQSMKESTTNNYESVEWINYSVNRFWTVLEPTLSKEILNRINPILADKCPSFLTKLQLSEFTLGNIAPRITGILAYQEIDDDRIQIDTEVTFIPVEIDKNELDYINRKHKFCWNSRIVLSTRIGGNKKGVGVDLPVLVQNATFIGRARIIVELMYEIPLIKTVEFCFLKNPEIDFVLKPLKAVDFMDLPGLSSWIHNTIGAVLGPTLIYPNSIKIDLNQKEEKNIYPIGIVLLYATYFTSKDSGEYRIEIGVDGKREYSTSTKEGSDFSIREYFYFIIDNTDCKINAVLNCSDKDIAKGAISLKKIVEAGDYIDELKFVKNGILEGVLSYEAKFYPINPNAKKERRAIVTMRCIKIKDMQARGDPISKVYSSLCNISISPFPVEEFEFKKAKSTNLVTNSVRFTGKVIGSVTKMVGDVTGINNLLSNETEYLLPTEHTLYDFNTPLIKETNSPTFDSTFRFFSRNLHHDLICVRVIDSDCRILGRVDVVLKEIRNEDTWYKIKGMQHGKILLGFKKEFITDEYEFVEYKKLIRIDIKNIKTINKSNSYSMVVKCGKFTKVVDSFSSGLIPANRQICIPVTNPEDIIFYIFDEKDELIGQSVINRPIKEVPIINDGVDVGCIIVDIEEADLTEAHDETKVVQFKLDKFKFDGPYFVEVFDNGRLVKKSGISERGHINEIFTVVTNSEYLDVRIVNARLGTDECLEYITIDNNSNGNVKFQFCSMKIKSFPAYLGYAELKIISISGLRKPISSYCKIYLNDVRYGKTGVVKKSINPIFNEITPLRVNIRTDTVTISLYEHNTLESNVHTHSVSIPLLNLNEGVVDKFELPMIKSDGSGYDGVTIRVEVKFTKEAIQGAVKEKKGRRKIFT</sequence>
<keyword evidence="3" id="KW-0445">Lipid transport</keyword>
<feature type="transmembrane region" description="Helical" evidence="7">
    <location>
        <begin position="117"/>
        <end position="133"/>
    </location>
</feature>
<keyword evidence="4" id="KW-0446">Lipid-binding</keyword>
<dbReference type="SMART" id="SM00239">
    <property type="entry name" value="C2"/>
    <property type="match status" value="2"/>
</dbReference>
<feature type="region of interest" description="Disordered" evidence="6">
    <location>
        <begin position="1"/>
        <end position="23"/>
    </location>
</feature>
<keyword evidence="7" id="KW-1133">Transmembrane helix</keyword>
<evidence type="ECO:0000256" key="5">
    <source>
        <dbReference type="ARBA" id="ARBA00023136"/>
    </source>
</evidence>
<dbReference type="SUPFAM" id="SSF49562">
    <property type="entry name" value="C2 domain (Calcium/lipid-binding domain, CaLB)"/>
    <property type="match status" value="2"/>
</dbReference>
<keyword evidence="7" id="KW-0812">Transmembrane</keyword>
<feature type="compositionally biased region" description="Basic and acidic residues" evidence="6">
    <location>
        <begin position="1"/>
        <end position="12"/>
    </location>
</feature>
<dbReference type="InterPro" id="IPR000008">
    <property type="entry name" value="C2_dom"/>
</dbReference>
<evidence type="ECO:0000256" key="1">
    <source>
        <dbReference type="ARBA" id="ARBA00004370"/>
    </source>
</evidence>
<feature type="domain" description="C2" evidence="8">
    <location>
        <begin position="847"/>
        <end position="977"/>
    </location>
</feature>
<comment type="subcellular location">
    <subcellularLocation>
        <location evidence="1">Membrane</location>
    </subcellularLocation>
</comment>
<dbReference type="InterPro" id="IPR035892">
    <property type="entry name" value="C2_domain_sf"/>
</dbReference>
<organism evidence="10 11">
    <name type="scientific">Astathelohania contejeani</name>
    <dbReference type="NCBI Taxonomy" id="164912"/>
    <lineage>
        <taxon>Eukaryota</taxon>
        <taxon>Fungi</taxon>
        <taxon>Fungi incertae sedis</taxon>
        <taxon>Microsporidia</taxon>
        <taxon>Astathelohaniidae</taxon>
        <taxon>Astathelohania</taxon>
    </lineage>
</organism>
<keyword evidence="2" id="KW-0813">Transport</keyword>
<dbReference type="Pfam" id="PF00168">
    <property type="entry name" value="C2"/>
    <property type="match status" value="2"/>
</dbReference>
<gene>
    <name evidence="10" type="ORF">TCON_1914</name>
</gene>
<evidence type="ECO:0000256" key="7">
    <source>
        <dbReference type="SAM" id="Phobius"/>
    </source>
</evidence>
<accession>A0ABQ7HXL2</accession>
<reference evidence="10 11" key="1">
    <citation type="submission" date="2019-01" db="EMBL/GenBank/DDBJ databases">
        <title>Genomes sequencing and comparative genomics of infectious freshwater microsporidia, Cucumispora dikerogammari and Thelohania contejeani.</title>
        <authorList>
            <person name="Cormier A."/>
            <person name="Giraud I."/>
            <person name="Wattier R."/>
            <person name="Teixeira M."/>
            <person name="Grandjean F."/>
            <person name="Rigaud T."/>
            <person name="Cordaux R."/>
        </authorList>
    </citation>
    <scope>NUCLEOTIDE SEQUENCE [LARGE SCALE GENOMIC DNA]</scope>
    <source>
        <strain evidence="10">T1</strain>
        <tissue evidence="10">Spores</tissue>
    </source>
</reference>
<dbReference type="PROSITE" id="PS50004">
    <property type="entry name" value="C2"/>
    <property type="match status" value="1"/>
</dbReference>
<proteinExistence type="predicted"/>
<dbReference type="Proteomes" id="UP001516464">
    <property type="component" value="Unassembled WGS sequence"/>
</dbReference>
<evidence type="ECO:0000313" key="11">
    <source>
        <dbReference type="Proteomes" id="UP001516464"/>
    </source>
</evidence>
<evidence type="ECO:0000256" key="3">
    <source>
        <dbReference type="ARBA" id="ARBA00023055"/>
    </source>
</evidence>
<dbReference type="CDD" id="cd21678">
    <property type="entry name" value="SMP_TCB"/>
    <property type="match status" value="1"/>
</dbReference>
<dbReference type="PROSITE" id="PS51847">
    <property type="entry name" value="SMP"/>
    <property type="match status" value="1"/>
</dbReference>
<evidence type="ECO:0008006" key="12">
    <source>
        <dbReference type="Google" id="ProtNLM"/>
    </source>
</evidence>
<dbReference type="PANTHER" id="PTHR46980:SF2">
    <property type="entry name" value="TRICALBIN-1-RELATED"/>
    <property type="match status" value="1"/>
</dbReference>
<keyword evidence="5 7" id="KW-0472">Membrane</keyword>
<comment type="caution">
    <text evidence="10">The sequence shown here is derived from an EMBL/GenBank/DDBJ whole genome shotgun (WGS) entry which is preliminary data.</text>
</comment>
<keyword evidence="11" id="KW-1185">Reference proteome</keyword>
<dbReference type="InterPro" id="IPR052455">
    <property type="entry name" value="Tricalbin_domain"/>
</dbReference>
<evidence type="ECO:0000313" key="10">
    <source>
        <dbReference type="EMBL" id="KAF7682875.1"/>
    </source>
</evidence>
<evidence type="ECO:0000259" key="9">
    <source>
        <dbReference type="PROSITE" id="PS51847"/>
    </source>
</evidence>